<dbReference type="EMBL" id="BPLR01016794">
    <property type="protein sequence ID" value="GIY86427.1"/>
    <property type="molecule type" value="Genomic_DNA"/>
</dbReference>
<accession>A0AAV4WUK7</accession>
<feature type="region of interest" description="Disordered" evidence="1">
    <location>
        <begin position="1"/>
        <end position="65"/>
    </location>
</feature>
<feature type="compositionally biased region" description="Basic and acidic residues" evidence="1">
    <location>
        <begin position="8"/>
        <end position="18"/>
    </location>
</feature>
<comment type="caution">
    <text evidence="2">The sequence shown here is derived from an EMBL/GenBank/DDBJ whole genome shotgun (WGS) entry which is preliminary data.</text>
</comment>
<sequence length="129" mass="14739">MKWIKSLQKGDSRYEVEGGAKTPLADTTTPPAESSPGCGMCVRSSGQETSEPAQQQQQQTSQQQPLKVRLALLIAFLLSWMQREETCHFAQSRRRIKIRNTKVFRSQLISANSHDLDWTKHGKKNRRQQ</sequence>
<evidence type="ECO:0000313" key="3">
    <source>
        <dbReference type="Proteomes" id="UP001054945"/>
    </source>
</evidence>
<reference evidence="2 3" key="1">
    <citation type="submission" date="2021-06" db="EMBL/GenBank/DDBJ databases">
        <title>Caerostris extrusa draft genome.</title>
        <authorList>
            <person name="Kono N."/>
            <person name="Arakawa K."/>
        </authorList>
    </citation>
    <scope>NUCLEOTIDE SEQUENCE [LARGE SCALE GENOMIC DNA]</scope>
</reference>
<feature type="compositionally biased region" description="Low complexity" evidence="1">
    <location>
        <begin position="47"/>
        <end position="65"/>
    </location>
</feature>
<keyword evidence="3" id="KW-1185">Reference proteome</keyword>
<name>A0AAV4WUK7_CAEEX</name>
<protein>
    <submittedName>
        <fullName evidence="2">Uncharacterized protein</fullName>
    </submittedName>
</protein>
<dbReference type="Proteomes" id="UP001054945">
    <property type="component" value="Unassembled WGS sequence"/>
</dbReference>
<dbReference type="AlphaFoldDB" id="A0AAV4WUK7"/>
<gene>
    <name evidence="2" type="ORF">CEXT_153471</name>
</gene>
<evidence type="ECO:0000313" key="2">
    <source>
        <dbReference type="EMBL" id="GIY86427.1"/>
    </source>
</evidence>
<proteinExistence type="predicted"/>
<organism evidence="2 3">
    <name type="scientific">Caerostris extrusa</name>
    <name type="common">Bark spider</name>
    <name type="synonym">Caerostris bankana</name>
    <dbReference type="NCBI Taxonomy" id="172846"/>
    <lineage>
        <taxon>Eukaryota</taxon>
        <taxon>Metazoa</taxon>
        <taxon>Ecdysozoa</taxon>
        <taxon>Arthropoda</taxon>
        <taxon>Chelicerata</taxon>
        <taxon>Arachnida</taxon>
        <taxon>Araneae</taxon>
        <taxon>Araneomorphae</taxon>
        <taxon>Entelegynae</taxon>
        <taxon>Araneoidea</taxon>
        <taxon>Araneidae</taxon>
        <taxon>Caerostris</taxon>
    </lineage>
</organism>
<evidence type="ECO:0000256" key="1">
    <source>
        <dbReference type="SAM" id="MobiDB-lite"/>
    </source>
</evidence>